<evidence type="ECO:0000313" key="2">
    <source>
        <dbReference type="EMBL" id="GFX90018.1"/>
    </source>
</evidence>
<accession>A0A8X6V081</accession>
<dbReference type="AlphaFoldDB" id="A0A8X6V081"/>
<gene>
    <name evidence="2" type="ORF">TNCV_887161</name>
</gene>
<comment type="caution">
    <text evidence="2">The sequence shown here is derived from an EMBL/GenBank/DDBJ whole genome shotgun (WGS) entry which is preliminary data.</text>
</comment>
<proteinExistence type="predicted"/>
<keyword evidence="3" id="KW-1185">Reference proteome</keyword>
<evidence type="ECO:0000313" key="3">
    <source>
        <dbReference type="Proteomes" id="UP000887159"/>
    </source>
</evidence>
<name>A0A8X6V081_TRICX</name>
<dbReference type="EMBL" id="BMAU01021087">
    <property type="protein sequence ID" value="GFX90018.1"/>
    <property type="molecule type" value="Genomic_DNA"/>
</dbReference>
<dbReference type="Pfam" id="PF16087">
    <property type="entry name" value="DUF4817"/>
    <property type="match status" value="1"/>
</dbReference>
<evidence type="ECO:0000259" key="1">
    <source>
        <dbReference type="Pfam" id="PF16087"/>
    </source>
</evidence>
<dbReference type="InterPro" id="IPR032135">
    <property type="entry name" value="DUF4817"/>
</dbReference>
<reference evidence="2" key="1">
    <citation type="submission" date="2020-08" db="EMBL/GenBank/DDBJ databases">
        <title>Multicomponent nature underlies the extraordinary mechanical properties of spider dragline silk.</title>
        <authorList>
            <person name="Kono N."/>
            <person name="Nakamura H."/>
            <person name="Mori M."/>
            <person name="Yoshida Y."/>
            <person name="Ohtoshi R."/>
            <person name="Malay A.D."/>
            <person name="Moran D.A.P."/>
            <person name="Tomita M."/>
            <person name="Numata K."/>
            <person name="Arakawa K."/>
        </authorList>
    </citation>
    <scope>NUCLEOTIDE SEQUENCE</scope>
</reference>
<sequence>MMRNFTYAENADTHYMYNHANSNGIAALRMYHGEFSDRRIPDHRSFQRLHRQLRETRSFYVTKHNGGRQRAVRSPSPEEIILNVVSD</sequence>
<protein>
    <recommendedName>
        <fullName evidence="1">DUF4817 domain-containing protein</fullName>
    </recommendedName>
</protein>
<dbReference type="Proteomes" id="UP000887159">
    <property type="component" value="Unassembled WGS sequence"/>
</dbReference>
<feature type="domain" description="DUF4817" evidence="1">
    <location>
        <begin position="8"/>
        <end position="56"/>
    </location>
</feature>
<organism evidence="2 3">
    <name type="scientific">Trichonephila clavipes</name>
    <name type="common">Golden silk orbweaver</name>
    <name type="synonym">Nephila clavipes</name>
    <dbReference type="NCBI Taxonomy" id="2585209"/>
    <lineage>
        <taxon>Eukaryota</taxon>
        <taxon>Metazoa</taxon>
        <taxon>Ecdysozoa</taxon>
        <taxon>Arthropoda</taxon>
        <taxon>Chelicerata</taxon>
        <taxon>Arachnida</taxon>
        <taxon>Araneae</taxon>
        <taxon>Araneomorphae</taxon>
        <taxon>Entelegynae</taxon>
        <taxon>Araneoidea</taxon>
        <taxon>Nephilidae</taxon>
        <taxon>Trichonephila</taxon>
    </lineage>
</organism>